<accession>A0A0M3HZK5</accession>
<organism evidence="2 3">
    <name type="scientific">Ascaris lumbricoides</name>
    <name type="common">Giant roundworm</name>
    <dbReference type="NCBI Taxonomy" id="6252"/>
    <lineage>
        <taxon>Eukaryota</taxon>
        <taxon>Metazoa</taxon>
        <taxon>Ecdysozoa</taxon>
        <taxon>Nematoda</taxon>
        <taxon>Chromadorea</taxon>
        <taxon>Rhabditida</taxon>
        <taxon>Spirurina</taxon>
        <taxon>Ascaridomorpha</taxon>
        <taxon>Ascaridoidea</taxon>
        <taxon>Ascarididae</taxon>
        <taxon>Ascaris</taxon>
    </lineage>
</organism>
<name>A0A0M3HZK5_ASCLU</name>
<proteinExistence type="predicted"/>
<evidence type="ECO:0000313" key="3">
    <source>
        <dbReference type="WBParaSite" id="ALUE_0000915901-mRNA-1"/>
    </source>
</evidence>
<sequence length="104" mass="11611">MRCTVGIQLVTRCQPSSDTPPCHISGVNMLQQLCLLVAIALVDSCEYNGTKHINGEKWIVKSSFIMQCHIYPDGSWKAEVIGCQTNLGRFMQEGENYTENEVVC</sequence>
<dbReference type="Proteomes" id="UP000036681">
    <property type="component" value="Unplaced"/>
</dbReference>
<dbReference type="WBParaSite" id="ALUE_0000915901-mRNA-1">
    <property type="protein sequence ID" value="ALUE_0000915901-mRNA-1"/>
    <property type="gene ID" value="ALUE_0000915901"/>
</dbReference>
<feature type="domain" description="Abnormal cell migration protein 18-like fibronectin type I" evidence="1">
    <location>
        <begin position="44"/>
        <end position="103"/>
    </location>
</feature>
<reference evidence="3" key="1">
    <citation type="submission" date="2017-02" db="UniProtKB">
        <authorList>
            <consortium name="WormBaseParasite"/>
        </authorList>
    </citation>
    <scope>IDENTIFICATION</scope>
</reference>
<evidence type="ECO:0000259" key="1">
    <source>
        <dbReference type="Pfam" id="PF23003"/>
    </source>
</evidence>
<dbReference type="InterPro" id="IPR055119">
    <property type="entry name" value="Mig18_Fn1"/>
</dbReference>
<protein>
    <submittedName>
        <fullName evidence="3">Secreted protein</fullName>
    </submittedName>
</protein>
<dbReference type="AlphaFoldDB" id="A0A0M3HZK5"/>
<dbReference type="Pfam" id="PF23003">
    <property type="entry name" value="Fn1_2"/>
    <property type="match status" value="1"/>
</dbReference>
<evidence type="ECO:0000313" key="2">
    <source>
        <dbReference type="Proteomes" id="UP000036681"/>
    </source>
</evidence>
<keyword evidence="2" id="KW-1185">Reference proteome</keyword>